<evidence type="ECO:0000313" key="3">
    <source>
        <dbReference type="EMBL" id="MBM0104758.1"/>
    </source>
</evidence>
<dbReference type="PANTHER" id="PTHR43569">
    <property type="entry name" value="AMIDOHYDROLASE"/>
    <property type="match status" value="1"/>
</dbReference>
<evidence type="ECO:0000256" key="1">
    <source>
        <dbReference type="ARBA" id="ARBA00038310"/>
    </source>
</evidence>
<reference evidence="3 4" key="1">
    <citation type="journal article" date="2021" name="Int. J. Syst. Evol. Microbiol.">
        <title>Steroidobacter gossypii sp. nov., isolated from soil of cotton cropping field.</title>
        <authorList>
            <person name="Huang R."/>
            <person name="Yang S."/>
            <person name="Zhen C."/>
            <person name="Liu W."/>
        </authorList>
    </citation>
    <scope>NUCLEOTIDE SEQUENCE [LARGE SCALE GENOMIC DNA]</scope>
    <source>
        <strain evidence="3 4">S1-65</strain>
    </source>
</reference>
<dbReference type="PANTHER" id="PTHR43569:SF1">
    <property type="entry name" value="BLL3371 PROTEIN"/>
    <property type="match status" value="1"/>
</dbReference>
<protein>
    <submittedName>
        <fullName evidence="3">Amidohydrolase family protein</fullName>
    </submittedName>
</protein>
<proteinExistence type="inferred from homology"/>
<dbReference type="SUPFAM" id="SSF51556">
    <property type="entry name" value="Metallo-dependent hydrolases"/>
    <property type="match status" value="1"/>
</dbReference>
<feature type="domain" description="Amidohydrolase-related" evidence="2">
    <location>
        <begin position="4"/>
        <end position="290"/>
    </location>
</feature>
<comment type="similarity">
    <text evidence="1">Belongs to the metallo-dependent hydrolases superfamily.</text>
</comment>
<dbReference type="EMBL" id="JAEVLS010000002">
    <property type="protein sequence ID" value="MBM0104758.1"/>
    <property type="molecule type" value="Genomic_DNA"/>
</dbReference>
<name>A0ABS1WUW0_9GAMM</name>
<accession>A0ABS1WUW0</accession>
<comment type="caution">
    <text evidence="3">The sequence shown here is derived from an EMBL/GenBank/DDBJ whole genome shotgun (WGS) entry which is preliminary data.</text>
</comment>
<evidence type="ECO:0000313" key="4">
    <source>
        <dbReference type="Proteomes" id="UP000661077"/>
    </source>
</evidence>
<evidence type="ECO:0000259" key="2">
    <source>
        <dbReference type="Pfam" id="PF04909"/>
    </source>
</evidence>
<sequence>MQVVDPHVHLWDLGQVHLPWLSPASVAYSGDNRLLPRTFTPSELRAGAGDVEVLKVINVEANPQDAVAETRWLQSLADTTGYPQGIVALVDLAQPDAGTALAAHAESTNLRGIRQILNVHSNPLYDYVSRHYMQDTQWRANLRLLARHKLSFDLQIYPSQAPLAAEVIRENPDIPFILNHAGMWVDRTLTGWREWRNGLRLLAALPNVTVKISGLVMFDHLWTIESLRPCVLDAIDAFGVERACFASNFPIDGLHANYAELWHAYADIVASASPQEQRALFVSNAERIYRV</sequence>
<organism evidence="3 4">
    <name type="scientific">Steroidobacter gossypii</name>
    <dbReference type="NCBI Taxonomy" id="2805490"/>
    <lineage>
        <taxon>Bacteria</taxon>
        <taxon>Pseudomonadati</taxon>
        <taxon>Pseudomonadota</taxon>
        <taxon>Gammaproteobacteria</taxon>
        <taxon>Steroidobacterales</taxon>
        <taxon>Steroidobacteraceae</taxon>
        <taxon>Steroidobacter</taxon>
    </lineage>
</organism>
<gene>
    <name evidence="3" type="ORF">JM946_08365</name>
</gene>
<dbReference type="Pfam" id="PF04909">
    <property type="entry name" value="Amidohydro_2"/>
    <property type="match status" value="1"/>
</dbReference>
<dbReference type="InterPro" id="IPR052350">
    <property type="entry name" value="Metallo-dep_Lactonases"/>
</dbReference>
<dbReference type="InterPro" id="IPR032466">
    <property type="entry name" value="Metal_Hydrolase"/>
</dbReference>
<dbReference type="Gene3D" id="3.20.20.140">
    <property type="entry name" value="Metal-dependent hydrolases"/>
    <property type="match status" value="1"/>
</dbReference>
<dbReference type="Proteomes" id="UP000661077">
    <property type="component" value="Unassembled WGS sequence"/>
</dbReference>
<keyword evidence="4" id="KW-1185">Reference proteome</keyword>
<dbReference type="RefSeq" id="WP_203166784.1">
    <property type="nucleotide sequence ID" value="NZ_JAEVLS010000002.1"/>
</dbReference>
<dbReference type="InterPro" id="IPR006680">
    <property type="entry name" value="Amidohydro-rel"/>
</dbReference>